<evidence type="ECO:0000313" key="1">
    <source>
        <dbReference type="EMBL" id="RAS62957.1"/>
    </source>
</evidence>
<gene>
    <name evidence="1" type="ORF">C8D87_107105</name>
</gene>
<keyword evidence="2" id="KW-1185">Reference proteome</keyword>
<organism evidence="1 2">
    <name type="scientific">Lentzea atacamensis</name>
    <dbReference type="NCBI Taxonomy" id="531938"/>
    <lineage>
        <taxon>Bacteria</taxon>
        <taxon>Bacillati</taxon>
        <taxon>Actinomycetota</taxon>
        <taxon>Actinomycetes</taxon>
        <taxon>Pseudonocardiales</taxon>
        <taxon>Pseudonocardiaceae</taxon>
        <taxon>Lentzea</taxon>
    </lineage>
</organism>
<comment type="caution">
    <text evidence="1">The sequence shown here is derived from an EMBL/GenBank/DDBJ whole genome shotgun (WGS) entry which is preliminary data.</text>
</comment>
<name>A0ABX9E2F0_9PSEU</name>
<dbReference type="RefSeq" id="WP_215732523.1">
    <property type="nucleotide sequence ID" value="NZ_QLTT01000007.1"/>
</dbReference>
<sequence length="78" mass="8765">MDNNDDLTLIRVVLAPIDGPRWDEQKEAVKATGAIYQKPTHAWTIERPDGKLPVDTLNDLYAIAAEYGTKVRIVTSRE</sequence>
<reference evidence="1 2" key="1">
    <citation type="submission" date="2018-06" db="EMBL/GenBank/DDBJ databases">
        <title>Genomic Encyclopedia of Type Strains, Phase IV (KMG-IV): sequencing the most valuable type-strain genomes for metagenomic binning, comparative biology and taxonomic classification.</title>
        <authorList>
            <person name="Goeker M."/>
        </authorList>
    </citation>
    <scope>NUCLEOTIDE SEQUENCE [LARGE SCALE GENOMIC DNA]</scope>
    <source>
        <strain evidence="1 2">DSM 45479</strain>
    </source>
</reference>
<protein>
    <submittedName>
        <fullName evidence="1">Uncharacterized protein</fullName>
    </submittedName>
</protein>
<dbReference type="Proteomes" id="UP000248714">
    <property type="component" value="Unassembled WGS sequence"/>
</dbReference>
<accession>A0ABX9E2F0</accession>
<evidence type="ECO:0000313" key="2">
    <source>
        <dbReference type="Proteomes" id="UP000248714"/>
    </source>
</evidence>
<dbReference type="EMBL" id="QLTT01000007">
    <property type="protein sequence ID" value="RAS62957.1"/>
    <property type="molecule type" value="Genomic_DNA"/>
</dbReference>
<proteinExistence type="predicted"/>